<protein>
    <submittedName>
        <fullName evidence="1">TraB/GumN family protein</fullName>
    </submittedName>
</protein>
<name>A0ABT9HPX2_9SPHN</name>
<sequence>MLKRFVFGFAVLSLATACEQQPSQPPEQATYPALWEIAREDGAVEGWLFGTVHALPDDIAWRSPQLEQVIEDADMLVVEVGDLGDGAKLSALFEDMAFDRPEGPIRARIREDLRDEFDELLVKAKVRRSYFDPMESWAAALALAQVAQDGQSNNGADRALIEAFEGRDLIELEGARAQLAIFDSLPPAEQRDLLNAVLEEAATHGRDPGRLARLWREGDTDELEQLTQSGMLADAELRQALLIDRNTAWATRIENLLSARDRPLIAVGAGHLLGDDGLPALLQANGYVVTRIE</sequence>
<comment type="caution">
    <text evidence="1">The sequence shown here is derived from an EMBL/GenBank/DDBJ whole genome shotgun (WGS) entry which is preliminary data.</text>
</comment>
<dbReference type="InterPro" id="IPR047111">
    <property type="entry name" value="YbaP-like"/>
</dbReference>
<dbReference type="PROSITE" id="PS51257">
    <property type="entry name" value="PROKAR_LIPOPROTEIN"/>
    <property type="match status" value="1"/>
</dbReference>
<proteinExistence type="predicted"/>
<dbReference type="PANTHER" id="PTHR40590:SF1">
    <property type="entry name" value="CYTOPLASMIC PROTEIN"/>
    <property type="match status" value="1"/>
</dbReference>
<dbReference type="Pfam" id="PF01963">
    <property type="entry name" value="TraB_PrgY_gumN"/>
    <property type="match status" value="1"/>
</dbReference>
<evidence type="ECO:0000313" key="1">
    <source>
        <dbReference type="EMBL" id="MDP4575190.1"/>
    </source>
</evidence>
<organism evidence="1 2">
    <name type="scientific">Qipengyuania profundimaris</name>
    <dbReference type="NCBI Taxonomy" id="3067652"/>
    <lineage>
        <taxon>Bacteria</taxon>
        <taxon>Pseudomonadati</taxon>
        <taxon>Pseudomonadota</taxon>
        <taxon>Alphaproteobacteria</taxon>
        <taxon>Sphingomonadales</taxon>
        <taxon>Erythrobacteraceae</taxon>
        <taxon>Qipengyuania</taxon>
    </lineage>
</organism>
<accession>A0ABT9HPX2</accession>
<dbReference type="Proteomes" id="UP001240639">
    <property type="component" value="Unassembled WGS sequence"/>
</dbReference>
<keyword evidence="2" id="KW-1185">Reference proteome</keyword>
<evidence type="ECO:0000313" key="2">
    <source>
        <dbReference type="Proteomes" id="UP001240639"/>
    </source>
</evidence>
<dbReference type="PANTHER" id="PTHR40590">
    <property type="entry name" value="CYTOPLASMIC PROTEIN-RELATED"/>
    <property type="match status" value="1"/>
</dbReference>
<reference evidence="1 2" key="1">
    <citation type="submission" date="2023-08" db="EMBL/GenBank/DDBJ databases">
        <title>genomic of G39.</title>
        <authorList>
            <person name="Wang Y."/>
        </authorList>
    </citation>
    <scope>NUCLEOTIDE SEQUENCE [LARGE SCALE GENOMIC DNA]</scope>
    <source>
        <strain evidence="1 2">G39</strain>
    </source>
</reference>
<dbReference type="InterPro" id="IPR002816">
    <property type="entry name" value="TraB/PrgY/GumN_fam"/>
</dbReference>
<dbReference type="RefSeq" id="WP_305932516.1">
    <property type="nucleotide sequence ID" value="NZ_JAVAIM010000001.1"/>
</dbReference>
<dbReference type="CDD" id="cd14789">
    <property type="entry name" value="Tiki"/>
    <property type="match status" value="1"/>
</dbReference>
<dbReference type="EMBL" id="JAVAIM010000001">
    <property type="protein sequence ID" value="MDP4575190.1"/>
    <property type="molecule type" value="Genomic_DNA"/>
</dbReference>
<gene>
    <name evidence="1" type="ORF">Q9K02_08595</name>
</gene>